<evidence type="ECO:0000313" key="1">
    <source>
        <dbReference type="EMBL" id="NEU72237.1"/>
    </source>
</evidence>
<reference evidence="1 2" key="1">
    <citation type="journal article" date="2015" name="Genome Announc.">
        <title>Draft Genome Sequence of Cyanobacterium Hassallia byssoidea Strain VB512170, Isolated from Monuments in India.</title>
        <authorList>
            <person name="Singh D."/>
            <person name="Chandrababunaidu M.M."/>
            <person name="Panda A."/>
            <person name="Sen D."/>
            <person name="Bhattacharyya S."/>
            <person name="Adhikary S.P."/>
            <person name="Tripathy S."/>
        </authorList>
    </citation>
    <scope>NUCLEOTIDE SEQUENCE [LARGE SCALE GENOMIC DNA]</scope>
    <source>
        <strain evidence="1 2">VB512170</strain>
    </source>
</reference>
<evidence type="ECO:0000313" key="2">
    <source>
        <dbReference type="Proteomes" id="UP000031549"/>
    </source>
</evidence>
<protein>
    <submittedName>
        <fullName evidence="1">Nuclear transport factor 2 family protein</fullName>
    </submittedName>
</protein>
<proteinExistence type="predicted"/>
<dbReference type="Proteomes" id="UP000031549">
    <property type="component" value="Unassembled WGS sequence"/>
</dbReference>
<sequence length="191" mass="21769">MLTNEKPSANIPAALFASYIQKDGIKLSAEDKLELIEKTQLFELALDSRHFDVIEAFVTDNFIYDHALAYREGKKAHTEFWQANQAVLLNGIRHQPVNIIVYGETDETATSVSYLNVLKFADTSELPVSDNPQLIAHGIQVMNFRKENEWKLARLTIDQMAVSQVFPIDDATRHYFAAKASERNQIRQPLF</sequence>
<comment type="caution">
    <text evidence="1">The sequence shown here is derived from an EMBL/GenBank/DDBJ whole genome shotgun (WGS) entry which is preliminary data.</text>
</comment>
<accession>A0A846H3R3</accession>
<dbReference type="EMBL" id="JTCM02000008">
    <property type="protein sequence ID" value="NEU72237.1"/>
    <property type="molecule type" value="Genomic_DNA"/>
</dbReference>
<dbReference type="SUPFAM" id="SSF54427">
    <property type="entry name" value="NTF2-like"/>
    <property type="match status" value="1"/>
</dbReference>
<keyword evidence="2" id="KW-1185">Reference proteome</keyword>
<dbReference type="AlphaFoldDB" id="A0A846H3R3"/>
<gene>
    <name evidence="1" type="ORF">PI95_006530</name>
</gene>
<dbReference type="RefSeq" id="WP_039753298.1">
    <property type="nucleotide sequence ID" value="NZ_JTCM02000008.1"/>
</dbReference>
<dbReference type="Gene3D" id="3.10.450.50">
    <property type="match status" value="1"/>
</dbReference>
<organism evidence="1 2">
    <name type="scientific">Hassallia byssoidea VB512170</name>
    <dbReference type="NCBI Taxonomy" id="1304833"/>
    <lineage>
        <taxon>Bacteria</taxon>
        <taxon>Bacillati</taxon>
        <taxon>Cyanobacteriota</taxon>
        <taxon>Cyanophyceae</taxon>
        <taxon>Nostocales</taxon>
        <taxon>Tolypothrichaceae</taxon>
        <taxon>Hassallia</taxon>
    </lineage>
</organism>
<name>A0A846H3R3_9CYAN</name>
<dbReference type="InterPro" id="IPR032710">
    <property type="entry name" value="NTF2-like_dom_sf"/>
</dbReference>